<evidence type="ECO:0000259" key="9">
    <source>
        <dbReference type="PROSITE" id="PS51281"/>
    </source>
</evidence>
<dbReference type="Pfam" id="PF09162">
    <property type="entry name" value="Tap-RNA_bind"/>
    <property type="match status" value="1"/>
</dbReference>
<evidence type="ECO:0000313" key="10">
    <source>
        <dbReference type="EMBL" id="KAK1117544.1"/>
    </source>
</evidence>
<protein>
    <recommendedName>
        <fullName evidence="12">Nuclear RNA export factor 1</fullName>
    </recommendedName>
</protein>
<name>A0AA40FEU5_9HYME</name>
<dbReference type="GO" id="GO:0005737">
    <property type="term" value="C:cytoplasm"/>
    <property type="evidence" value="ECO:0007669"/>
    <property type="project" value="InterPro"/>
</dbReference>
<dbReference type="InterPro" id="IPR032710">
    <property type="entry name" value="NTF2-like_dom_sf"/>
</dbReference>
<dbReference type="InterPro" id="IPR032675">
    <property type="entry name" value="LRR_dom_sf"/>
</dbReference>
<proteinExistence type="inferred from homology"/>
<dbReference type="Pfam" id="PF03943">
    <property type="entry name" value="TAP_C"/>
    <property type="match status" value="1"/>
</dbReference>
<dbReference type="GO" id="GO:0003723">
    <property type="term" value="F:RNA binding"/>
    <property type="evidence" value="ECO:0007669"/>
    <property type="project" value="InterPro"/>
</dbReference>
<dbReference type="InterPro" id="IPR009060">
    <property type="entry name" value="UBA-like_sf"/>
</dbReference>
<dbReference type="PANTHER" id="PTHR10662:SF22">
    <property type="entry name" value="NUCLEAR RNA EXPORT FACTOR 1"/>
    <property type="match status" value="1"/>
</dbReference>
<comment type="caution">
    <text evidence="10">The sequence shown here is derived from an EMBL/GenBank/DDBJ whole genome shotgun (WGS) entry which is preliminary data.</text>
</comment>
<keyword evidence="7" id="KW-0539">Nucleus</keyword>
<keyword evidence="3" id="KW-0813">Transport</keyword>
<feature type="domain" description="TAP-C" evidence="9">
    <location>
        <begin position="471"/>
        <end position="525"/>
    </location>
</feature>
<comment type="subcellular location">
    <subcellularLocation>
        <location evidence="1">Nucleus</location>
        <location evidence="1">Nucleoplasm</location>
    </subcellularLocation>
</comment>
<dbReference type="InterPro" id="IPR005637">
    <property type="entry name" value="TAP_C_dom"/>
</dbReference>
<dbReference type="Gene3D" id="3.30.70.330">
    <property type="match status" value="1"/>
</dbReference>
<dbReference type="PROSITE" id="PS51281">
    <property type="entry name" value="TAP_C"/>
    <property type="match status" value="1"/>
</dbReference>
<dbReference type="InterPro" id="IPR035979">
    <property type="entry name" value="RBD_domain_sf"/>
</dbReference>
<dbReference type="InterPro" id="IPR012677">
    <property type="entry name" value="Nucleotide-bd_a/b_plait_sf"/>
</dbReference>
<dbReference type="Gene3D" id="3.80.10.10">
    <property type="entry name" value="Ribonuclease Inhibitor"/>
    <property type="match status" value="1"/>
</dbReference>
<keyword evidence="6" id="KW-0509">mRNA transport</keyword>
<keyword evidence="5" id="KW-0677">Repeat</keyword>
<dbReference type="InterPro" id="IPR057125">
    <property type="entry name" value="NXF1/2/3/5-like_LRR"/>
</dbReference>
<dbReference type="Pfam" id="PF22602">
    <property type="entry name" value="NXF_NTF2"/>
    <property type="match status" value="1"/>
</dbReference>
<evidence type="ECO:0000259" key="8">
    <source>
        <dbReference type="PROSITE" id="PS50177"/>
    </source>
</evidence>
<dbReference type="InterPro" id="IPR015245">
    <property type="entry name" value="Tap_RNA-bd"/>
</dbReference>
<keyword evidence="4" id="KW-0433">Leucine-rich repeat</keyword>
<comment type="similarity">
    <text evidence="2">Belongs to the NXF family.</text>
</comment>
<dbReference type="CDD" id="cd14273">
    <property type="entry name" value="UBA_TAP-C_like"/>
    <property type="match status" value="1"/>
</dbReference>
<organism evidence="10 11">
    <name type="scientific">Melipona bicolor</name>
    <dbReference type="NCBI Taxonomy" id="60889"/>
    <lineage>
        <taxon>Eukaryota</taxon>
        <taxon>Metazoa</taxon>
        <taxon>Ecdysozoa</taxon>
        <taxon>Arthropoda</taxon>
        <taxon>Hexapoda</taxon>
        <taxon>Insecta</taxon>
        <taxon>Pterygota</taxon>
        <taxon>Neoptera</taxon>
        <taxon>Endopterygota</taxon>
        <taxon>Hymenoptera</taxon>
        <taxon>Apocrita</taxon>
        <taxon>Aculeata</taxon>
        <taxon>Apoidea</taxon>
        <taxon>Anthophila</taxon>
        <taxon>Apidae</taxon>
        <taxon>Melipona</taxon>
    </lineage>
</organism>
<dbReference type="SUPFAM" id="SSF46934">
    <property type="entry name" value="UBA-like"/>
    <property type="match status" value="1"/>
</dbReference>
<dbReference type="Gene3D" id="3.10.450.50">
    <property type="match status" value="1"/>
</dbReference>
<feature type="domain" description="NTF2" evidence="8">
    <location>
        <begin position="294"/>
        <end position="442"/>
    </location>
</feature>
<dbReference type="AlphaFoldDB" id="A0AA40FEU5"/>
<dbReference type="Gene3D" id="1.10.8.10">
    <property type="entry name" value="DNA helicase RuvA subunit, C-terminal domain"/>
    <property type="match status" value="1"/>
</dbReference>
<evidence type="ECO:0000256" key="7">
    <source>
        <dbReference type="ARBA" id="ARBA00023242"/>
    </source>
</evidence>
<keyword evidence="11" id="KW-1185">Reference proteome</keyword>
<dbReference type="SUPFAM" id="SSF54427">
    <property type="entry name" value="NTF2-like"/>
    <property type="match status" value="1"/>
</dbReference>
<dbReference type="InterPro" id="IPR030217">
    <property type="entry name" value="NXF_fam"/>
</dbReference>
<dbReference type="Proteomes" id="UP001177670">
    <property type="component" value="Unassembled WGS sequence"/>
</dbReference>
<evidence type="ECO:0000256" key="2">
    <source>
        <dbReference type="ARBA" id="ARBA00009285"/>
    </source>
</evidence>
<dbReference type="SUPFAM" id="SSF52058">
    <property type="entry name" value="L domain-like"/>
    <property type="match status" value="1"/>
</dbReference>
<dbReference type="GO" id="GO:0016973">
    <property type="term" value="P:poly(A)+ mRNA export from nucleus"/>
    <property type="evidence" value="ECO:0007669"/>
    <property type="project" value="TreeGrafter"/>
</dbReference>
<dbReference type="Pfam" id="PF24048">
    <property type="entry name" value="LRR_NXF1-5"/>
    <property type="match status" value="1"/>
</dbReference>
<dbReference type="InterPro" id="IPR018222">
    <property type="entry name" value="Nuclear_transport_factor_2_euk"/>
</dbReference>
<sequence length="525" mass="60373">MQRTNLPIVPVQLDSSIAIKISMGGSMFQERTLMGRSDVWHKVKILKGTQYDKEIVLKAILSAIEPAEMIPVKYQASGEDTYFLARNCAHALDKLCKTNLIIKNPGGDPLILIVTLGFASTHDLKLNLQPLLLTALTKKYNPNFKSLDLTEFHKDPDLSKTIYCPLFQQRTFCHILKLTKTAIATVEYLNLQKNELFNLVPLEISTKTTIKYLDLRHNNLISMEALSPIKNLCITKLWLDGNPLCENYSNSRQYIDSALKYCPNLIQLDGVYIRTFGLPLTYVTYFKNESREELVSKFIHHFFTFYDHCDRLSLRVLYSENAFYSMTFGIPGNVAHKRGLAQFTASNFNLLKNGDMNKKRQHIYHGQDNIVVGLKKLPNSYHEKSSFVWDLMYDDGKCLVISVCGLLKVMIHSPQVLWFSRTFSLQAGPEHEYNIINDQYYVDATVEEIPPKDVKSKVPYEPIVPSYYSVNEKKELLIRFSELTMLNDDWCNSYLEEVNWDVRKAILNFIKDYKTSAVSANAFQK</sequence>
<dbReference type="EMBL" id="JAHYIQ010000050">
    <property type="protein sequence ID" value="KAK1117544.1"/>
    <property type="molecule type" value="Genomic_DNA"/>
</dbReference>
<dbReference type="SUPFAM" id="SSF54928">
    <property type="entry name" value="RNA-binding domain, RBD"/>
    <property type="match status" value="1"/>
</dbReference>
<evidence type="ECO:0000313" key="11">
    <source>
        <dbReference type="Proteomes" id="UP001177670"/>
    </source>
</evidence>
<evidence type="ECO:0000256" key="4">
    <source>
        <dbReference type="ARBA" id="ARBA00022614"/>
    </source>
</evidence>
<evidence type="ECO:0000256" key="5">
    <source>
        <dbReference type="ARBA" id="ARBA00022737"/>
    </source>
</evidence>
<dbReference type="SMART" id="SM00804">
    <property type="entry name" value="TAP_C"/>
    <property type="match status" value="1"/>
</dbReference>
<gene>
    <name evidence="10" type="ORF">K0M31_016579</name>
</gene>
<evidence type="ECO:0000256" key="1">
    <source>
        <dbReference type="ARBA" id="ARBA00004642"/>
    </source>
</evidence>
<reference evidence="10" key="1">
    <citation type="submission" date="2021-10" db="EMBL/GenBank/DDBJ databases">
        <title>Melipona bicolor Genome sequencing and assembly.</title>
        <authorList>
            <person name="Araujo N.S."/>
            <person name="Arias M.C."/>
        </authorList>
    </citation>
    <scope>NUCLEOTIDE SEQUENCE</scope>
    <source>
        <strain evidence="10">USP_2M_L1-L4_2017</strain>
        <tissue evidence="10">Whole body</tissue>
    </source>
</reference>
<evidence type="ECO:0000256" key="3">
    <source>
        <dbReference type="ARBA" id="ARBA00022448"/>
    </source>
</evidence>
<accession>A0AA40FEU5</accession>
<dbReference type="PROSITE" id="PS51450">
    <property type="entry name" value="LRR"/>
    <property type="match status" value="1"/>
</dbReference>
<dbReference type="InterPro" id="IPR002075">
    <property type="entry name" value="NTF2_dom"/>
</dbReference>
<dbReference type="PANTHER" id="PTHR10662">
    <property type="entry name" value="NUCLEAR RNA EXPORT FACTOR"/>
    <property type="match status" value="1"/>
</dbReference>
<evidence type="ECO:0000256" key="6">
    <source>
        <dbReference type="ARBA" id="ARBA00022816"/>
    </source>
</evidence>
<dbReference type="PROSITE" id="PS50177">
    <property type="entry name" value="NTF2_DOMAIN"/>
    <property type="match status" value="1"/>
</dbReference>
<dbReference type="InterPro" id="IPR001611">
    <property type="entry name" value="Leu-rich_rpt"/>
</dbReference>
<evidence type="ECO:0008006" key="12">
    <source>
        <dbReference type="Google" id="ProtNLM"/>
    </source>
</evidence>
<dbReference type="GO" id="GO:0005654">
    <property type="term" value="C:nucleoplasm"/>
    <property type="evidence" value="ECO:0007669"/>
    <property type="project" value="UniProtKB-SubCell"/>
</dbReference>